<evidence type="ECO:0000259" key="1">
    <source>
        <dbReference type="Pfam" id="PF13468"/>
    </source>
</evidence>
<dbReference type="AlphaFoldDB" id="A0A132BRT3"/>
<accession>A0A132BRT3</accession>
<comment type="caution">
    <text evidence="2">The sequence shown here is derived from an EMBL/GenBank/DDBJ whole genome shotgun (WGS) entry which is preliminary data.</text>
</comment>
<dbReference type="Gene3D" id="3.10.180.10">
    <property type="entry name" value="2,3-Dihydroxybiphenyl 1,2-Dioxygenase, domain 1"/>
    <property type="match status" value="1"/>
</dbReference>
<keyword evidence="3" id="KW-1185">Reference proteome</keyword>
<dbReference type="InterPro" id="IPR029068">
    <property type="entry name" value="Glyas_Bleomycin-R_OHBP_Dase"/>
</dbReference>
<name>A0A132BRT3_9RHOB</name>
<proteinExistence type="predicted"/>
<feature type="domain" description="Glyoxalase-like" evidence="1">
    <location>
        <begin position="4"/>
        <end position="173"/>
    </location>
</feature>
<evidence type="ECO:0000313" key="3">
    <source>
        <dbReference type="Proteomes" id="UP000068382"/>
    </source>
</evidence>
<organism evidence="2 3">
    <name type="scientific">Tritonibacter horizontis</name>
    <dbReference type="NCBI Taxonomy" id="1768241"/>
    <lineage>
        <taxon>Bacteria</taxon>
        <taxon>Pseudomonadati</taxon>
        <taxon>Pseudomonadota</taxon>
        <taxon>Alphaproteobacteria</taxon>
        <taxon>Rhodobacterales</taxon>
        <taxon>Paracoccaceae</taxon>
        <taxon>Tritonibacter</taxon>
    </lineage>
</organism>
<dbReference type="RefSeq" id="WP_068248100.1">
    <property type="nucleotide sequence ID" value="NZ_LPUY01000118.1"/>
</dbReference>
<sequence length="204" mass="21796">MITLDHFAVAAPTLAAASAHVEAALGVEMQPGGAHQVFGTHNRLLGLADGLYLEAIAIDPEATPERSPRWFDLDRFTGAARISNWICRSDDLAATLATLAALPVDAGTPVALTRGDLRWQMAVPASGALPYDNCFPALMQWQGPHPAPRLTQQGCTLRRLVISHPDAPALRDLLPLTDPKVVFEPGPPAILAEIDTPHGLRQLS</sequence>
<dbReference type="PATRIC" id="fig|1768241.3.peg.4217"/>
<evidence type="ECO:0000313" key="2">
    <source>
        <dbReference type="EMBL" id="KUP91109.1"/>
    </source>
</evidence>
<protein>
    <recommendedName>
        <fullName evidence="1">Glyoxalase-like domain-containing protein</fullName>
    </recommendedName>
</protein>
<dbReference type="InterPro" id="IPR025870">
    <property type="entry name" value="Glyoxalase-like_dom"/>
</dbReference>
<dbReference type="EMBL" id="LPUY01000118">
    <property type="protein sequence ID" value="KUP91109.1"/>
    <property type="molecule type" value="Genomic_DNA"/>
</dbReference>
<dbReference type="Proteomes" id="UP000068382">
    <property type="component" value="Unassembled WGS sequence"/>
</dbReference>
<gene>
    <name evidence="2" type="ORF">TRIHO_40380</name>
</gene>
<dbReference type="Pfam" id="PF13468">
    <property type="entry name" value="Glyoxalase_3"/>
    <property type="match status" value="1"/>
</dbReference>
<reference evidence="2 3" key="1">
    <citation type="submission" date="2015-12" db="EMBL/GenBank/DDBJ databases">
        <title>Genome sequence of the marine Rhodobacteraceae strain O3.65, Candidatus Tritonibacter horizontis.</title>
        <authorList>
            <person name="Poehlein A."/>
            <person name="Giebel H.A."/>
            <person name="Voget S."/>
            <person name="Brinkhoff T."/>
        </authorList>
    </citation>
    <scope>NUCLEOTIDE SEQUENCE [LARGE SCALE GENOMIC DNA]</scope>
    <source>
        <strain evidence="2 3">O3.65</strain>
    </source>
</reference>